<accession>A0A9N9BAH5</accession>
<dbReference type="InterPro" id="IPR040410">
    <property type="entry name" value="UPF0658_Golgi"/>
</dbReference>
<comment type="caution">
    <text evidence="2">The sequence shown here is derived from an EMBL/GenBank/DDBJ whole genome shotgun (WGS) entry which is preliminary data.</text>
</comment>
<dbReference type="EMBL" id="CAJVQA010002943">
    <property type="protein sequence ID" value="CAG8561333.1"/>
    <property type="molecule type" value="Genomic_DNA"/>
</dbReference>
<dbReference type="OrthoDB" id="2403852at2759"/>
<name>A0A9N9BAH5_9GLOM</name>
<proteinExistence type="predicted"/>
<organism evidence="2 3">
    <name type="scientific">Cetraspora pellucida</name>
    <dbReference type="NCBI Taxonomy" id="1433469"/>
    <lineage>
        <taxon>Eukaryota</taxon>
        <taxon>Fungi</taxon>
        <taxon>Fungi incertae sedis</taxon>
        <taxon>Mucoromycota</taxon>
        <taxon>Glomeromycotina</taxon>
        <taxon>Glomeromycetes</taxon>
        <taxon>Diversisporales</taxon>
        <taxon>Gigasporaceae</taxon>
        <taxon>Cetraspora</taxon>
    </lineage>
</organism>
<keyword evidence="1" id="KW-0812">Transmembrane</keyword>
<evidence type="ECO:0000256" key="1">
    <source>
        <dbReference type="SAM" id="Phobius"/>
    </source>
</evidence>
<evidence type="ECO:0000313" key="2">
    <source>
        <dbReference type="EMBL" id="CAG8561333.1"/>
    </source>
</evidence>
<dbReference type="Proteomes" id="UP000789759">
    <property type="component" value="Unassembled WGS sequence"/>
</dbReference>
<keyword evidence="1" id="KW-0472">Membrane</keyword>
<dbReference type="PANTHER" id="PTHR34391">
    <property type="entry name" value="UPF0658 GOLGI APPARATUS MEMBRANE PROTEIN C1952.10C-RELATED"/>
    <property type="match status" value="1"/>
</dbReference>
<dbReference type="PANTHER" id="PTHR34391:SF1">
    <property type="entry name" value="UPF0658 GOLGI APPARATUS MEMBRANE PROTEIN C1952.10C-RELATED"/>
    <property type="match status" value="1"/>
</dbReference>
<reference evidence="2" key="1">
    <citation type="submission" date="2021-06" db="EMBL/GenBank/DDBJ databases">
        <authorList>
            <person name="Kallberg Y."/>
            <person name="Tangrot J."/>
            <person name="Rosling A."/>
        </authorList>
    </citation>
    <scope>NUCLEOTIDE SEQUENCE</scope>
    <source>
        <strain evidence="2">FL966</strain>
    </source>
</reference>
<feature type="transmembrane region" description="Helical" evidence="1">
    <location>
        <begin position="105"/>
        <end position="126"/>
    </location>
</feature>
<sequence>MDNNTDVTNNCTDYLSSRKSSLQMSIFVMEVFFLILYQIFQFNFALNAIVNQYVTQIIAIAVMNGIVSLYGFIHIVEVKRLVDETNDICTSQITNLTPNYVSLDLPFIICSLMFAAAMGYFAYKLSNELAGKIYKKIGSDVTMQDDVSRILIIIQMFFAIVQFSAQYIVNRAVPKEDKFLMKIFTLIWSITMVDWFAVLVGSVFFAASAVPYCYLGIITFIYAWKTSDTFDQGLREYVGLQFRKYHGMTVKIDSIPSFRPNSIRKPEIAVLS</sequence>
<gene>
    <name evidence="2" type="ORF">CPELLU_LOCUS5214</name>
</gene>
<dbReference type="AlphaFoldDB" id="A0A9N9BAH5"/>
<dbReference type="GO" id="GO:0005794">
    <property type="term" value="C:Golgi apparatus"/>
    <property type="evidence" value="ECO:0007669"/>
    <property type="project" value="TreeGrafter"/>
</dbReference>
<keyword evidence="3" id="KW-1185">Reference proteome</keyword>
<feature type="transmembrane region" description="Helical" evidence="1">
    <location>
        <begin position="179"/>
        <end position="197"/>
    </location>
</feature>
<protein>
    <submittedName>
        <fullName evidence="2">9599_t:CDS:1</fullName>
    </submittedName>
</protein>
<feature type="transmembrane region" description="Helical" evidence="1">
    <location>
        <begin position="53"/>
        <end position="73"/>
    </location>
</feature>
<evidence type="ECO:0000313" key="3">
    <source>
        <dbReference type="Proteomes" id="UP000789759"/>
    </source>
</evidence>
<feature type="transmembrane region" description="Helical" evidence="1">
    <location>
        <begin position="147"/>
        <end position="167"/>
    </location>
</feature>
<feature type="transmembrane region" description="Helical" evidence="1">
    <location>
        <begin position="24"/>
        <end position="46"/>
    </location>
</feature>
<keyword evidence="1" id="KW-1133">Transmembrane helix</keyword>